<gene>
    <name evidence="8" type="ORF">S01H1_54576</name>
</gene>
<organism evidence="8">
    <name type="scientific">marine sediment metagenome</name>
    <dbReference type="NCBI Taxonomy" id="412755"/>
    <lineage>
        <taxon>unclassified sequences</taxon>
        <taxon>metagenomes</taxon>
        <taxon>ecological metagenomes</taxon>
    </lineage>
</organism>
<keyword evidence="3" id="KW-0805">Transcription regulation</keyword>
<dbReference type="InterPro" id="IPR011006">
    <property type="entry name" value="CheY-like_superfamily"/>
</dbReference>
<dbReference type="GO" id="GO:0032993">
    <property type="term" value="C:protein-DNA complex"/>
    <property type="evidence" value="ECO:0007669"/>
    <property type="project" value="TreeGrafter"/>
</dbReference>
<evidence type="ECO:0000313" key="8">
    <source>
        <dbReference type="EMBL" id="GAG18360.1"/>
    </source>
</evidence>
<keyword evidence="5" id="KW-0804">Transcription</keyword>
<dbReference type="InterPro" id="IPR001789">
    <property type="entry name" value="Sig_transdc_resp-reg_receiver"/>
</dbReference>
<dbReference type="FunFam" id="3.40.50.2300:FF:000001">
    <property type="entry name" value="DNA-binding response regulator PhoB"/>
    <property type="match status" value="1"/>
</dbReference>
<evidence type="ECO:0000259" key="7">
    <source>
        <dbReference type="PROSITE" id="PS50125"/>
    </source>
</evidence>
<feature type="domain" description="Guanylate cyclase" evidence="7">
    <location>
        <begin position="179"/>
        <end position="198"/>
    </location>
</feature>
<dbReference type="EMBL" id="BARS01035424">
    <property type="protein sequence ID" value="GAG18360.1"/>
    <property type="molecule type" value="Genomic_DNA"/>
</dbReference>
<dbReference type="GO" id="GO:0009190">
    <property type="term" value="P:cyclic nucleotide biosynthetic process"/>
    <property type="evidence" value="ECO:0007669"/>
    <property type="project" value="InterPro"/>
</dbReference>
<dbReference type="PANTHER" id="PTHR48111:SF1">
    <property type="entry name" value="TWO-COMPONENT RESPONSE REGULATOR ORR33"/>
    <property type="match status" value="1"/>
</dbReference>
<feature type="domain" description="Response regulatory" evidence="6">
    <location>
        <begin position="13"/>
        <end position="129"/>
    </location>
</feature>
<evidence type="ECO:0000259" key="6">
    <source>
        <dbReference type="PROSITE" id="PS50110"/>
    </source>
</evidence>
<keyword evidence="4" id="KW-0238">DNA-binding</keyword>
<dbReference type="GO" id="GO:0000976">
    <property type="term" value="F:transcription cis-regulatory region binding"/>
    <property type="evidence" value="ECO:0007669"/>
    <property type="project" value="TreeGrafter"/>
</dbReference>
<dbReference type="AlphaFoldDB" id="X0VJD6"/>
<dbReference type="PROSITE" id="PS50125">
    <property type="entry name" value="GUANYLATE_CYCLASE_2"/>
    <property type="match status" value="1"/>
</dbReference>
<proteinExistence type="predicted"/>
<accession>X0VJD6</accession>
<dbReference type="GO" id="GO:0005829">
    <property type="term" value="C:cytosol"/>
    <property type="evidence" value="ECO:0007669"/>
    <property type="project" value="TreeGrafter"/>
</dbReference>
<evidence type="ECO:0000256" key="3">
    <source>
        <dbReference type="ARBA" id="ARBA00023015"/>
    </source>
</evidence>
<evidence type="ECO:0000256" key="1">
    <source>
        <dbReference type="ARBA" id="ARBA00022553"/>
    </source>
</evidence>
<evidence type="ECO:0008006" key="9">
    <source>
        <dbReference type="Google" id="ProtNLM"/>
    </source>
</evidence>
<dbReference type="InterPro" id="IPR001054">
    <property type="entry name" value="A/G_cyclase"/>
</dbReference>
<keyword evidence="1" id="KW-0597">Phosphoprotein</keyword>
<evidence type="ECO:0000256" key="4">
    <source>
        <dbReference type="ARBA" id="ARBA00023125"/>
    </source>
</evidence>
<reference evidence="8" key="1">
    <citation type="journal article" date="2014" name="Front. Microbiol.">
        <title>High frequency of phylogenetically diverse reductive dehalogenase-homologous genes in deep subseafloor sedimentary metagenomes.</title>
        <authorList>
            <person name="Kawai M."/>
            <person name="Futagami T."/>
            <person name="Toyoda A."/>
            <person name="Takaki Y."/>
            <person name="Nishi S."/>
            <person name="Hori S."/>
            <person name="Arai W."/>
            <person name="Tsubouchi T."/>
            <person name="Morono Y."/>
            <person name="Uchiyama I."/>
            <person name="Ito T."/>
            <person name="Fujiyama A."/>
            <person name="Inagaki F."/>
            <person name="Takami H."/>
        </authorList>
    </citation>
    <scope>NUCLEOTIDE SEQUENCE</scope>
    <source>
        <strain evidence="8">Expedition CK06-06</strain>
    </source>
</reference>
<dbReference type="SUPFAM" id="SSF52172">
    <property type="entry name" value="CheY-like"/>
    <property type="match status" value="1"/>
</dbReference>
<name>X0VJD6_9ZZZZ</name>
<evidence type="ECO:0000256" key="5">
    <source>
        <dbReference type="ARBA" id="ARBA00023163"/>
    </source>
</evidence>
<dbReference type="SMART" id="SM00448">
    <property type="entry name" value="REC"/>
    <property type="match status" value="1"/>
</dbReference>
<dbReference type="GO" id="GO:0006355">
    <property type="term" value="P:regulation of DNA-templated transcription"/>
    <property type="evidence" value="ECO:0007669"/>
    <property type="project" value="TreeGrafter"/>
</dbReference>
<sequence>MLELLQAPVAEARILIVDDQPANVEALGDFLEAEGCQVIPAYNGNEALQRVADEAPDLVLLDVMMPGMSGFEVCRQLKTAPETVFLPVILVTGLSAVEDRVMGAEAGADDFLTKPVDGQELVTRVRSLLRIKRLHDALENRNRLLHQVLGQYLADQIVEEVLADPERLLRLGGVSREVTVLFADIRGFTLFAEQHEPQ</sequence>
<dbReference type="PANTHER" id="PTHR48111">
    <property type="entry name" value="REGULATOR OF RPOS"/>
    <property type="match status" value="1"/>
</dbReference>
<keyword evidence="2" id="KW-0902">Two-component regulatory system</keyword>
<evidence type="ECO:0000256" key="2">
    <source>
        <dbReference type="ARBA" id="ARBA00023012"/>
    </source>
</evidence>
<dbReference type="Gene3D" id="3.40.50.2300">
    <property type="match status" value="1"/>
</dbReference>
<comment type="caution">
    <text evidence="8">The sequence shown here is derived from an EMBL/GenBank/DDBJ whole genome shotgun (WGS) entry which is preliminary data.</text>
</comment>
<feature type="non-terminal residue" evidence="8">
    <location>
        <position position="198"/>
    </location>
</feature>
<dbReference type="InterPro" id="IPR039420">
    <property type="entry name" value="WalR-like"/>
</dbReference>
<dbReference type="SUPFAM" id="SSF55073">
    <property type="entry name" value="Nucleotide cyclase"/>
    <property type="match status" value="1"/>
</dbReference>
<dbReference type="InterPro" id="IPR029787">
    <property type="entry name" value="Nucleotide_cyclase"/>
</dbReference>
<protein>
    <recommendedName>
        <fullName evidence="9">Response regulatory domain-containing protein</fullName>
    </recommendedName>
</protein>
<dbReference type="CDD" id="cd17538">
    <property type="entry name" value="REC_D1_PleD-like"/>
    <property type="match status" value="1"/>
</dbReference>
<dbReference type="GO" id="GO:0000156">
    <property type="term" value="F:phosphorelay response regulator activity"/>
    <property type="evidence" value="ECO:0007669"/>
    <property type="project" value="TreeGrafter"/>
</dbReference>
<dbReference type="PROSITE" id="PS50110">
    <property type="entry name" value="RESPONSE_REGULATORY"/>
    <property type="match status" value="1"/>
</dbReference>
<dbReference type="Pfam" id="PF00072">
    <property type="entry name" value="Response_reg"/>
    <property type="match status" value="1"/>
</dbReference>